<evidence type="ECO:0000313" key="3">
    <source>
        <dbReference type="Proteomes" id="UP000638849"/>
    </source>
</evidence>
<proteinExistence type="predicted"/>
<feature type="region of interest" description="Disordered" evidence="1">
    <location>
        <begin position="122"/>
        <end position="403"/>
    </location>
</feature>
<feature type="compositionally biased region" description="Low complexity" evidence="1">
    <location>
        <begin position="216"/>
        <end position="226"/>
    </location>
</feature>
<evidence type="ECO:0008006" key="4">
    <source>
        <dbReference type="Google" id="ProtNLM"/>
    </source>
</evidence>
<feature type="compositionally biased region" description="Pro residues" evidence="1">
    <location>
        <begin position="159"/>
        <end position="172"/>
    </location>
</feature>
<accession>A0ABS0RBE2</accession>
<reference evidence="2 3" key="1">
    <citation type="submission" date="2020-12" db="EMBL/GenBank/DDBJ databases">
        <authorList>
            <person name="Kusuma A.B."/>
            <person name="Nouioui I."/>
            <person name="Goodfellow M."/>
        </authorList>
    </citation>
    <scope>NUCLEOTIDE SEQUENCE [LARGE SCALE GENOMIC DNA]</scope>
    <source>
        <strain evidence="2 3">DSM 41764</strain>
    </source>
</reference>
<comment type="caution">
    <text evidence="2">The sequence shown here is derived from an EMBL/GenBank/DDBJ whole genome shotgun (WGS) entry which is preliminary data.</text>
</comment>
<feature type="compositionally biased region" description="Basic and acidic residues" evidence="1">
    <location>
        <begin position="86"/>
        <end position="97"/>
    </location>
</feature>
<evidence type="ECO:0000313" key="2">
    <source>
        <dbReference type="EMBL" id="MBI0314625.1"/>
    </source>
</evidence>
<name>A0ABS0RBE2_9ACTN</name>
<dbReference type="Proteomes" id="UP000638849">
    <property type="component" value="Unassembled WGS sequence"/>
</dbReference>
<organism evidence="2 3">
    <name type="scientific">Streptomyces javensis</name>
    <dbReference type="NCBI Taxonomy" id="114698"/>
    <lineage>
        <taxon>Bacteria</taxon>
        <taxon>Bacillati</taxon>
        <taxon>Actinomycetota</taxon>
        <taxon>Actinomycetes</taxon>
        <taxon>Kitasatosporales</taxon>
        <taxon>Streptomycetaceae</taxon>
        <taxon>Streptomyces</taxon>
        <taxon>Streptomyces violaceusniger group</taxon>
    </lineage>
</organism>
<feature type="region of interest" description="Disordered" evidence="1">
    <location>
        <begin position="86"/>
        <end position="108"/>
    </location>
</feature>
<feature type="compositionally biased region" description="Pro residues" evidence="1">
    <location>
        <begin position="179"/>
        <end position="192"/>
    </location>
</feature>
<feature type="compositionally biased region" description="Basic and acidic residues" evidence="1">
    <location>
        <begin position="130"/>
        <end position="143"/>
    </location>
</feature>
<dbReference type="EMBL" id="JAEEAQ010000139">
    <property type="protein sequence ID" value="MBI0314625.1"/>
    <property type="molecule type" value="Genomic_DNA"/>
</dbReference>
<feature type="compositionally biased region" description="Low complexity" evidence="1">
    <location>
        <begin position="144"/>
        <end position="158"/>
    </location>
</feature>
<feature type="compositionally biased region" description="Pro residues" evidence="1">
    <location>
        <begin position="304"/>
        <end position="321"/>
    </location>
</feature>
<protein>
    <recommendedName>
        <fullName evidence="4">Basic proline-rich protein</fullName>
    </recommendedName>
</protein>
<gene>
    <name evidence="2" type="ORF">JBF12_16835</name>
</gene>
<sequence length="403" mass="40134">MVTFAQAQERAELWINGDVPAYQQREARVREFDLGFVVWAEDRPDGPVSGSGAEGTRMVIARDSGETTLWPGLPVGEVIRRYEERYGTTDGSRDESTTGRQQRIDLNATSFLLTPPEWLQEAADAMSSRSEGRLDLPEQRAGAEPDAAAAAGSASAPGPSAPPGPPAPPAPPAAGAASPPLPPEDNWPPAGGPGPGAAGHGSQGFDDWPSDGGARSAGPDAPHGAPGAPPAPPAPVPGASAPPGPVPPAPVPGAPRDRGGAMDDWPSDGVARPLAGDRPQDGPPAPGAPAAPGAPSGGEGWRNAPPPPPPGGGSPWAPPTPGAGTPSSGGQADNAATPGGGTPWAGTDIKGDDDDDRSVAPPATVFAPPLAGSDDEDTPAPGIRPDAKTELMSGGSALPPDIN</sequence>
<feature type="non-terminal residue" evidence="2">
    <location>
        <position position="403"/>
    </location>
</feature>
<evidence type="ECO:0000256" key="1">
    <source>
        <dbReference type="SAM" id="MobiDB-lite"/>
    </source>
</evidence>
<feature type="compositionally biased region" description="Pro residues" evidence="1">
    <location>
        <begin position="227"/>
        <end position="253"/>
    </location>
</feature>
<keyword evidence="3" id="KW-1185">Reference proteome</keyword>
<feature type="compositionally biased region" description="Gly residues" evidence="1">
    <location>
        <begin position="193"/>
        <end position="202"/>
    </location>
</feature>